<dbReference type="PROSITE" id="PS00042">
    <property type="entry name" value="HTH_CRP_1"/>
    <property type="match status" value="1"/>
</dbReference>
<dbReference type="CDD" id="cd00092">
    <property type="entry name" value="HTH_CRP"/>
    <property type="match status" value="1"/>
</dbReference>
<dbReference type="InterPro" id="IPR036390">
    <property type="entry name" value="WH_DNA-bd_sf"/>
</dbReference>
<dbReference type="PANTHER" id="PTHR24567:SF75">
    <property type="entry name" value="FUMARATE AND NITRATE REDUCTION REGULATORY PROTEIN"/>
    <property type="match status" value="1"/>
</dbReference>
<dbReference type="STRING" id="288768.SAMEA3906486_03130"/>
<evidence type="ECO:0000256" key="2">
    <source>
        <dbReference type="ARBA" id="ARBA00023125"/>
    </source>
</evidence>
<keyword evidence="2" id="KW-0238">DNA-binding</keyword>
<dbReference type="InterPro" id="IPR012318">
    <property type="entry name" value="HTH_CRP"/>
</dbReference>
<dbReference type="GO" id="GO:0005829">
    <property type="term" value="C:cytosol"/>
    <property type="evidence" value="ECO:0007669"/>
    <property type="project" value="TreeGrafter"/>
</dbReference>
<reference evidence="5 6" key="1">
    <citation type="submission" date="2016-04" db="EMBL/GenBank/DDBJ databases">
        <authorList>
            <consortium name="Pathogen Informatics"/>
        </authorList>
    </citation>
    <scope>NUCLEOTIDE SEQUENCE [LARGE SCALE GENOMIC DNA]</scope>
    <source>
        <strain evidence="5 6">H050680373</strain>
    </source>
</reference>
<dbReference type="RefSeq" id="WP_156513390.1">
    <property type="nucleotide sequence ID" value="NZ_FKIF01000006.1"/>
</dbReference>
<dbReference type="SMART" id="SM00100">
    <property type="entry name" value="cNMP"/>
    <property type="match status" value="1"/>
</dbReference>
<dbReference type="SUPFAM" id="SSF46785">
    <property type="entry name" value="Winged helix' DNA-binding domain"/>
    <property type="match status" value="1"/>
</dbReference>
<dbReference type="OrthoDB" id="7643467at2"/>
<dbReference type="EMBL" id="FKIF01000006">
    <property type="protein sequence ID" value="SAI70497.1"/>
    <property type="molecule type" value="Genomic_DNA"/>
</dbReference>
<dbReference type="AlphaFoldDB" id="A0A157SJB7"/>
<dbReference type="InterPro" id="IPR050397">
    <property type="entry name" value="Env_Response_Regulators"/>
</dbReference>
<dbReference type="Pfam" id="PF13545">
    <property type="entry name" value="HTH_Crp_2"/>
    <property type="match status" value="1"/>
</dbReference>
<organism evidence="5 6">
    <name type="scientific">Bordetella ansorpii</name>
    <dbReference type="NCBI Taxonomy" id="288768"/>
    <lineage>
        <taxon>Bacteria</taxon>
        <taxon>Pseudomonadati</taxon>
        <taxon>Pseudomonadota</taxon>
        <taxon>Betaproteobacteria</taxon>
        <taxon>Burkholderiales</taxon>
        <taxon>Alcaligenaceae</taxon>
        <taxon>Bordetella</taxon>
    </lineage>
</organism>
<dbReference type="InterPro" id="IPR036388">
    <property type="entry name" value="WH-like_DNA-bd_sf"/>
</dbReference>
<dbReference type="Gene3D" id="2.60.120.10">
    <property type="entry name" value="Jelly Rolls"/>
    <property type="match status" value="1"/>
</dbReference>
<keyword evidence="1" id="KW-0805">Transcription regulation</keyword>
<feature type="domain" description="HTH crp-type" evidence="4">
    <location>
        <begin position="178"/>
        <end position="251"/>
    </location>
</feature>
<dbReference type="Pfam" id="PF00027">
    <property type="entry name" value="cNMP_binding"/>
    <property type="match status" value="1"/>
</dbReference>
<dbReference type="GO" id="GO:0003677">
    <property type="term" value="F:DNA binding"/>
    <property type="evidence" value="ECO:0007669"/>
    <property type="project" value="UniProtKB-KW"/>
</dbReference>
<evidence type="ECO:0000256" key="3">
    <source>
        <dbReference type="ARBA" id="ARBA00023163"/>
    </source>
</evidence>
<dbReference type="SUPFAM" id="SSF51206">
    <property type="entry name" value="cAMP-binding domain-like"/>
    <property type="match status" value="1"/>
</dbReference>
<evidence type="ECO:0000313" key="6">
    <source>
        <dbReference type="Proteomes" id="UP000076848"/>
    </source>
</evidence>
<dbReference type="Proteomes" id="UP000076848">
    <property type="component" value="Unassembled WGS sequence"/>
</dbReference>
<dbReference type="Gene3D" id="1.10.10.10">
    <property type="entry name" value="Winged helix-like DNA-binding domain superfamily/Winged helix DNA-binding domain"/>
    <property type="match status" value="1"/>
</dbReference>
<dbReference type="InterPro" id="IPR018335">
    <property type="entry name" value="Tscrpt_reg_HTH_Crp-type_CS"/>
</dbReference>
<protein>
    <submittedName>
        <fullName evidence="5">Transcriptional regulatory protein</fullName>
    </submittedName>
</protein>
<dbReference type="InterPro" id="IPR000595">
    <property type="entry name" value="cNMP-bd_dom"/>
</dbReference>
<dbReference type="CDD" id="cd00038">
    <property type="entry name" value="CAP_ED"/>
    <property type="match status" value="1"/>
</dbReference>
<proteinExistence type="predicted"/>
<gene>
    <name evidence="5" type="primary">btr_2</name>
    <name evidence="5" type="ORF">SAMEA3906486_03130</name>
</gene>
<dbReference type="GO" id="GO:0003700">
    <property type="term" value="F:DNA-binding transcription factor activity"/>
    <property type="evidence" value="ECO:0007669"/>
    <property type="project" value="InterPro"/>
</dbReference>
<evidence type="ECO:0000313" key="5">
    <source>
        <dbReference type="EMBL" id="SAI70497.1"/>
    </source>
</evidence>
<keyword evidence="3" id="KW-0804">Transcription</keyword>
<dbReference type="InterPro" id="IPR014710">
    <property type="entry name" value="RmlC-like_jellyroll"/>
</dbReference>
<name>A0A157SJB7_9BORD</name>
<evidence type="ECO:0000259" key="4">
    <source>
        <dbReference type="PROSITE" id="PS51063"/>
    </source>
</evidence>
<sequence>MNFPEKKDTEAPAPNIVWLPSSRTLPSSGVPLPCSDCDAERPCQVPTIAAGHLVSALGSQIGMRVVRVGKAIYRAGDVFRNLYVPRCGICKCVRLDRDGRQQITGFKIAGECFGMDGIAGGIHQLEAVALIDMQVCIIPFSGIELAAGNLPDVHRDMERMLSMELMATESLLMLVAQCNAQQRVAGFLLDLATRYGRRTSRPDRFPLCISREDIGAYLGLTLETVSRVFSRLKKQNLINWEGRVMHLLDMQRLAAL</sequence>
<dbReference type="InterPro" id="IPR018490">
    <property type="entry name" value="cNMP-bd_dom_sf"/>
</dbReference>
<dbReference type="PANTHER" id="PTHR24567">
    <property type="entry name" value="CRP FAMILY TRANSCRIPTIONAL REGULATORY PROTEIN"/>
    <property type="match status" value="1"/>
</dbReference>
<accession>A0A157SJB7</accession>
<dbReference type="PROSITE" id="PS51063">
    <property type="entry name" value="HTH_CRP_2"/>
    <property type="match status" value="1"/>
</dbReference>
<evidence type="ECO:0000256" key="1">
    <source>
        <dbReference type="ARBA" id="ARBA00023015"/>
    </source>
</evidence>
<dbReference type="SMART" id="SM00419">
    <property type="entry name" value="HTH_CRP"/>
    <property type="match status" value="1"/>
</dbReference>
<keyword evidence="6" id="KW-1185">Reference proteome</keyword>
<dbReference type="PRINTS" id="PR00034">
    <property type="entry name" value="HTHCRP"/>
</dbReference>
<dbReference type="FunFam" id="1.10.10.10:FF:000028">
    <property type="entry name" value="Fumarate/nitrate reduction transcriptional regulator Fnr"/>
    <property type="match status" value="1"/>
</dbReference>